<reference evidence="15" key="1">
    <citation type="submission" date="2022-11" db="EMBL/GenBank/DDBJ databases">
        <authorList>
            <person name="Scott C."/>
            <person name="Bruce N."/>
        </authorList>
    </citation>
    <scope>NUCLEOTIDE SEQUENCE</scope>
</reference>
<dbReference type="InterPro" id="IPR035102">
    <property type="entry name" value="Phosphomevalonate_kinase"/>
</dbReference>
<dbReference type="Gene3D" id="3.30.70.890">
    <property type="entry name" value="GHMP kinase, C-terminal domain"/>
    <property type="match status" value="1"/>
</dbReference>
<dbReference type="GO" id="GO:0019287">
    <property type="term" value="P:isopentenyl diphosphate biosynthetic process, mevalonate pathway"/>
    <property type="evidence" value="ECO:0007669"/>
    <property type="project" value="TreeGrafter"/>
</dbReference>
<comment type="similarity">
    <text evidence="2">Belongs to the GHMP kinase family. Mevalonate kinase subfamily.</text>
</comment>
<keyword evidence="12" id="KW-1207">Sterol metabolism</keyword>
<dbReference type="EC" id="2.7.4.2" evidence="3"/>
<dbReference type="Proteomes" id="UP000838763">
    <property type="component" value="Unassembled WGS sequence"/>
</dbReference>
<evidence type="ECO:0000256" key="3">
    <source>
        <dbReference type="ARBA" id="ARBA00012958"/>
    </source>
</evidence>
<evidence type="ECO:0000256" key="5">
    <source>
        <dbReference type="ARBA" id="ARBA00022679"/>
    </source>
</evidence>
<evidence type="ECO:0000256" key="7">
    <source>
        <dbReference type="ARBA" id="ARBA00022777"/>
    </source>
</evidence>
<proteinExistence type="inferred from homology"/>
<dbReference type="GO" id="GO:0006696">
    <property type="term" value="P:ergosterol biosynthetic process"/>
    <property type="evidence" value="ECO:0007669"/>
    <property type="project" value="TreeGrafter"/>
</dbReference>
<evidence type="ECO:0000256" key="11">
    <source>
        <dbReference type="ARBA" id="ARBA00023098"/>
    </source>
</evidence>
<dbReference type="InterPro" id="IPR020568">
    <property type="entry name" value="Ribosomal_Su5_D2-typ_SF"/>
</dbReference>
<evidence type="ECO:0000256" key="6">
    <source>
        <dbReference type="ARBA" id="ARBA00022741"/>
    </source>
</evidence>
<comment type="pathway">
    <text evidence="1">Isoprenoid biosynthesis; isopentenyl diphosphate biosynthesis via mevalonate pathway; isopentenyl diphosphate from (R)-mevalonate: step 2/3.</text>
</comment>
<comment type="caution">
    <text evidence="15">The sequence shown here is derived from an EMBL/GenBank/DDBJ whole genome shotgun (WGS) entry which is preliminary data.</text>
</comment>
<organism evidence="15 16">
    <name type="scientific">Parascedosporium putredinis</name>
    <dbReference type="NCBI Taxonomy" id="1442378"/>
    <lineage>
        <taxon>Eukaryota</taxon>
        <taxon>Fungi</taxon>
        <taxon>Dikarya</taxon>
        <taxon>Ascomycota</taxon>
        <taxon>Pezizomycotina</taxon>
        <taxon>Sordariomycetes</taxon>
        <taxon>Hypocreomycetidae</taxon>
        <taxon>Microascales</taxon>
        <taxon>Microascaceae</taxon>
        <taxon>Parascedosporium</taxon>
    </lineage>
</organism>
<keyword evidence="16" id="KW-1185">Reference proteome</keyword>
<keyword evidence="11" id="KW-0443">Lipid metabolism</keyword>
<protein>
    <recommendedName>
        <fullName evidence="3">phosphomevalonate kinase</fullName>
        <ecNumber evidence="3">2.7.4.2</ecNumber>
    </recommendedName>
</protein>
<keyword evidence="7" id="KW-0418">Kinase</keyword>
<dbReference type="InterPro" id="IPR014721">
    <property type="entry name" value="Ribsml_uS5_D2-typ_fold_subgr"/>
</dbReference>
<evidence type="ECO:0000256" key="10">
    <source>
        <dbReference type="ARBA" id="ARBA00023011"/>
    </source>
</evidence>
<evidence type="ECO:0000256" key="14">
    <source>
        <dbReference type="ARBA" id="ARBA00029326"/>
    </source>
</evidence>
<dbReference type="PANTHER" id="PTHR31814">
    <property type="match status" value="1"/>
</dbReference>
<evidence type="ECO:0000256" key="12">
    <source>
        <dbReference type="ARBA" id="ARBA00023166"/>
    </source>
</evidence>
<evidence type="ECO:0000256" key="4">
    <source>
        <dbReference type="ARBA" id="ARBA00022516"/>
    </source>
</evidence>
<dbReference type="GO" id="GO:0005524">
    <property type="term" value="F:ATP binding"/>
    <property type="evidence" value="ECO:0007669"/>
    <property type="project" value="UniProtKB-KW"/>
</dbReference>
<keyword evidence="5" id="KW-0808">Transferase</keyword>
<evidence type="ECO:0000313" key="16">
    <source>
        <dbReference type="Proteomes" id="UP000838763"/>
    </source>
</evidence>
<dbReference type="Gene3D" id="3.30.230.10">
    <property type="match status" value="1"/>
</dbReference>
<dbReference type="GO" id="GO:0010142">
    <property type="term" value="P:farnesyl diphosphate biosynthetic process, mevalonate pathway"/>
    <property type="evidence" value="ECO:0007669"/>
    <property type="project" value="TreeGrafter"/>
</dbReference>
<evidence type="ECO:0000256" key="9">
    <source>
        <dbReference type="ARBA" id="ARBA00022955"/>
    </source>
</evidence>
<dbReference type="OrthoDB" id="10262935at2759"/>
<sequence>MEPTVAVSAPGKVLLAGGYLVLDPAHNGLVLGLNARINVIAGTIRTSEGVQLTEIVVNSPQFLDAEWRFGFHLSEDDGGIHVTQLQTGQTLSAKNPFVETTLIYVLTFIHRRLRYHTQQSLSSTRLTILADNDYYSTSSGDTASTGLGRFAKFPYPIREAPKTGLGFDISSPEGKRTLHNLAQVAHGAAQGKIGSGFDIAAAVYGACNYKRFSPNILSELPEPGKPGFGAALESLVLKEWDGSIDDFTLPPGLRSAWLTCTQLWWGLHGLNLFLEQQLRAKEGNFEYIAETISRCRGIIRAMSEESEVPIEPPQQTALLDRLSAVDGVYGGVVPGAGGFDAAAIVAKDDDETLERIRKCCEDARTADYQVDLMRVKCESEGVRMEDLASFDGWLHK</sequence>
<evidence type="ECO:0000256" key="13">
    <source>
        <dbReference type="ARBA" id="ARBA00023221"/>
    </source>
</evidence>
<dbReference type="SUPFAM" id="SSF54211">
    <property type="entry name" value="Ribosomal protein S5 domain 2-like"/>
    <property type="match status" value="1"/>
</dbReference>
<keyword evidence="13" id="KW-0753">Steroid metabolism</keyword>
<dbReference type="InterPro" id="IPR016005">
    <property type="entry name" value="Erg8"/>
</dbReference>
<evidence type="ECO:0000256" key="2">
    <source>
        <dbReference type="ARBA" id="ARBA00006495"/>
    </source>
</evidence>
<dbReference type="EMBL" id="CALLCH030000007">
    <property type="protein sequence ID" value="CAI4213030.1"/>
    <property type="molecule type" value="Genomic_DNA"/>
</dbReference>
<evidence type="ECO:0000313" key="15">
    <source>
        <dbReference type="EMBL" id="CAI4213030.1"/>
    </source>
</evidence>
<evidence type="ECO:0000256" key="1">
    <source>
        <dbReference type="ARBA" id="ARBA00005017"/>
    </source>
</evidence>
<evidence type="ECO:0000256" key="8">
    <source>
        <dbReference type="ARBA" id="ARBA00022840"/>
    </source>
</evidence>
<dbReference type="AlphaFoldDB" id="A0A9P1M9U5"/>
<keyword evidence="10" id="KW-0756">Sterol biosynthesis</keyword>
<comment type="catalytic activity">
    <reaction evidence="14">
        <text>(R)-5-phosphomevalonate + ATP = (R)-5-diphosphomevalonate + ADP</text>
        <dbReference type="Rhea" id="RHEA:16341"/>
        <dbReference type="ChEBI" id="CHEBI:30616"/>
        <dbReference type="ChEBI" id="CHEBI:57557"/>
        <dbReference type="ChEBI" id="CHEBI:58146"/>
        <dbReference type="ChEBI" id="CHEBI:456216"/>
        <dbReference type="EC" id="2.7.4.2"/>
    </reaction>
    <physiologicalReaction direction="left-to-right" evidence="14">
        <dbReference type="Rhea" id="RHEA:16342"/>
    </physiologicalReaction>
</comment>
<dbReference type="PANTHER" id="PTHR31814:SF2">
    <property type="entry name" value="PHOSPHOMEVALONATE KINASE"/>
    <property type="match status" value="1"/>
</dbReference>
<dbReference type="PIRSF" id="PIRSF017288">
    <property type="entry name" value="PMK_GHMP_euk"/>
    <property type="match status" value="1"/>
</dbReference>
<dbReference type="GO" id="GO:0005777">
    <property type="term" value="C:peroxisome"/>
    <property type="evidence" value="ECO:0007669"/>
    <property type="project" value="TreeGrafter"/>
</dbReference>
<accession>A0A9P1M9U5</accession>
<dbReference type="GO" id="GO:0004631">
    <property type="term" value="F:phosphomevalonate kinase activity"/>
    <property type="evidence" value="ECO:0007669"/>
    <property type="project" value="UniProtKB-EC"/>
</dbReference>
<gene>
    <name evidence="15" type="ORF">PPNO1_LOCUS2780</name>
</gene>
<keyword evidence="9" id="KW-0752">Steroid biosynthesis</keyword>
<name>A0A9P1M9U5_9PEZI</name>
<keyword evidence="8" id="KW-0067">ATP-binding</keyword>
<keyword evidence="6" id="KW-0547">Nucleotide-binding</keyword>
<keyword evidence="4" id="KW-0444">Lipid biosynthesis</keyword>
<dbReference type="InterPro" id="IPR036554">
    <property type="entry name" value="GHMP_kinase_C_sf"/>
</dbReference>